<reference evidence="2 3" key="1">
    <citation type="journal article" date="2015" name="Sci. Rep.">
        <title>Genome of the facultative scuticociliatosis pathogen Pseudocohnilembus persalinus provides insight into its virulence through horizontal gene transfer.</title>
        <authorList>
            <person name="Xiong J."/>
            <person name="Wang G."/>
            <person name="Cheng J."/>
            <person name="Tian M."/>
            <person name="Pan X."/>
            <person name="Warren A."/>
            <person name="Jiang C."/>
            <person name="Yuan D."/>
            <person name="Miao W."/>
        </authorList>
    </citation>
    <scope>NUCLEOTIDE SEQUENCE [LARGE SCALE GENOMIC DNA]</scope>
    <source>
        <strain evidence="2">36N120E</strain>
    </source>
</reference>
<evidence type="ECO:0008006" key="4">
    <source>
        <dbReference type="Google" id="ProtNLM"/>
    </source>
</evidence>
<protein>
    <recommendedName>
        <fullName evidence="4">Transmembrane protein</fullName>
    </recommendedName>
</protein>
<sequence length="152" mass="18169">MWQLFYLNFNLIIKMGVFGMTIIYLINSNHYLQISNLTIKVINFHFKVNIIIVIINIAHFNSGYQVIKTDQKYHTFKVIKFNLLGQQNQVNSTQKPTKISSILNWASYYFQKIRRQNFQNLNHSQEFINPWPNQLIFPYCQQSFGSTFFLFL</sequence>
<dbReference type="AlphaFoldDB" id="A0A0V0QP09"/>
<dbReference type="Proteomes" id="UP000054937">
    <property type="component" value="Unassembled WGS sequence"/>
</dbReference>
<dbReference type="EMBL" id="LDAU01000123">
    <property type="protein sequence ID" value="KRX03924.1"/>
    <property type="molecule type" value="Genomic_DNA"/>
</dbReference>
<keyword evidence="1" id="KW-0812">Transmembrane</keyword>
<keyword evidence="1" id="KW-1133">Transmembrane helix</keyword>
<gene>
    <name evidence="2" type="ORF">PPERSA_12129</name>
</gene>
<accession>A0A0V0QP09</accession>
<name>A0A0V0QP09_PSEPJ</name>
<keyword evidence="1" id="KW-0472">Membrane</keyword>
<proteinExistence type="predicted"/>
<feature type="transmembrane region" description="Helical" evidence="1">
    <location>
        <begin position="46"/>
        <end position="67"/>
    </location>
</feature>
<evidence type="ECO:0000256" key="1">
    <source>
        <dbReference type="SAM" id="Phobius"/>
    </source>
</evidence>
<evidence type="ECO:0000313" key="3">
    <source>
        <dbReference type="Proteomes" id="UP000054937"/>
    </source>
</evidence>
<keyword evidence="3" id="KW-1185">Reference proteome</keyword>
<organism evidence="2 3">
    <name type="scientific">Pseudocohnilembus persalinus</name>
    <name type="common">Ciliate</name>
    <dbReference type="NCBI Taxonomy" id="266149"/>
    <lineage>
        <taxon>Eukaryota</taxon>
        <taxon>Sar</taxon>
        <taxon>Alveolata</taxon>
        <taxon>Ciliophora</taxon>
        <taxon>Intramacronucleata</taxon>
        <taxon>Oligohymenophorea</taxon>
        <taxon>Scuticociliatia</taxon>
        <taxon>Philasterida</taxon>
        <taxon>Pseudocohnilembidae</taxon>
        <taxon>Pseudocohnilembus</taxon>
    </lineage>
</organism>
<feature type="transmembrane region" description="Helical" evidence="1">
    <location>
        <begin position="7"/>
        <end position="26"/>
    </location>
</feature>
<dbReference type="InParanoid" id="A0A0V0QP09"/>
<comment type="caution">
    <text evidence="2">The sequence shown here is derived from an EMBL/GenBank/DDBJ whole genome shotgun (WGS) entry which is preliminary data.</text>
</comment>
<evidence type="ECO:0000313" key="2">
    <source>
        <dbReference type="EMBL" id="KRX03924.1"/>
    </source>
</evidence>